<name>A0ABQ1VVP9_9BACT</name>
<comment type="caution">
    <text evidence="2">The sequence shown here is derived from an EMBL/GenBank/DDBJ whole genome shotgun (WGS) entry which is preliminary data.</text>
</comment>
<protein>
    <recommendedName>
        <fullName evidence="1">Bacterial alpha-2-macroglobulin MG10 domain-containing protein</fullName>
    </recommendedName>
</protein>
<reference evidence="3" key="1">
    <citation type="journal article" date="2019" name="Int. J. Syst. Evol. Microbiol.">
        <title>The Global Catalogue of Microorganisms (GCM) 10K type strain sequencing project: providing services to taxonomists for standard genome sequencing and annotation.</title>
        <authorList>
            <consortium name="The Broad Institute Genomics Platform"/>
            <consortium name="The Broad Institute Genome Sequencing Center for Infectious Disease"/>
            <person name="Wu L."/>
            <person name="Ma J."/>
        </authorList>
    </citation>
    <scope>NUCLEOTIDE SEQUENCE [LARGE SCALE GENOMIC DNA]</scope>
    <source>
        <strain evidence="3">CGMCC 1.12749</strain>
    </source>
</reference>
<dbReference type="EMBL" id="BMFP01000001">
    <property type="protein sequence ID" value="GGG01773.1"/>
    <property type="molecule type" value="Genomic_DNA"/>
</dbReference>
<accession>A0ABQ1VVP9</accession>
<evidence type="ECO:0000259" key="1">
    <source>
        <dbReference type="Pfam" id="PF17973"/>
    </source>
</evidence>
<proteinExistence type="predicted"/>
<dbReference type="Pfam" id="PF17973">
    <property type="entry name" value="bMG10"/>
    <property type="match status" value="1"/>
</dbReference>
<evidence type="ECO:0000313" key="2">
    <source>
        <dbReference type="EMBL" id="GGG01773.1"/>
    </source>
</evidence>
<dbReference type="RefSeq" id="WP_188499767.1">
    <property type="nucleotide sequence ID" value="NZ_BMFP01000001.1"/>
</dbReference>
<keyword evidence="3" id="KW-1185">Reference proteome</keyword>
<dbReference type="InterPro" id="IPR041246">
    <property type="entry name" value="Bact_MG10"/>
</dbReference>
<sequence length="63" mass="7536">MHREYFRHKVTIFADRLPKGKHTYTIKLLPRYNGVYTLNPAKAELMYFPVFYGRTGLKGMRIE</sequence>
<dbReference type="Proteomes" id="UP000634043">
    <property type="component" value="Unassembled WGS sequence"/>
</dbReference>
<gene>
    <name evidence="2" type="ORF">GCM10011323_03330</name>
</gene>
<evidence type="ECO:0000313" key="3">
    <source>
        <dbReference type="Proteomes" id="UP000634043"/>
    </source>
</evidence>
<feature type="domain" description="Bacterial alpha-2-macroglobulin MG10" evidence="1">
    <location>
        <begin position="2"/>
        <end position="49"/>
    </location>
</feature>
<organism evidence="2 3">
    <name type="scientific">Pontibacter amylolyticus</name>
    <dbReference type="NCBI Taxonomy" id="1424080"/>
    <lineage>
        <taxon>Bacteria</taxon>
        <taxon>Pseudomonadati</taxon>
        <taxon>Bacteroidota</taxon>
        <taxon>Cytophagia</taxon>
        <taxon>Cytophagales</taxon>
        <taxon>Hymenobacteraceae</taxon>
        <taxon>Pontibacter</taxon>
    </lineage>
</organism>